<dbReference type="Pfam" id="PF20501">
    <property type="entry name" value="MbhE"/>
    <property type="match status" value="1"/>
</dbReference>
<evidence type="ECO:0000313" key="12">
    <source>
        <dbReference type="EMBL" id="MBB4663070.1"/>
    </source>
</evidence>
<dbReference type="Pfam" id="PF00361">
    <property type="entry name" value="Proton_antipo_M"/>
    <property type="match status" value="1"/>
</dbReference>
<feature type="transmembrane region" description="Helical" evidence="8">
    <location>
        <begin position="99"/>
        <end position="117"/>
    </location>
</feature>
<dbReference type="InterPro" id="IPR025383">
    <property type="entry name" value="MrpA_C/MbhD"/>
</dbReference>
<evidence type="ECO:0000256" key="1">
    <source>
        <dbReference type="ARBA" id="ARBA00004651"/>
    </source>
</evidence>
<evidence type="ECO:0000256" key="7">
    <source>
        <dbReference type="RuleBase" id="RU000320"/>
    </source>
</evidence>
<comment type="caution">
    <text evidence="12">The sequence shown here is derived from an EMBL/GenBank/DDBJ whole genome shotgun (WGS) entry which is preliminary data.</text>
</comment>
<dbReference type="PANTHER" id="PTHR43373:SF1">
    <property type="entry name" value="NA(+)_H(+) ANTIPORTER SUBUNIT A"/>
    <property type="match status" value="1"/>
</dbReference>
<keyword evidence="6 8" id="KW-0472">Membrane</keyword>
<evidence type="ECO:0000256" key="8">
    <source>
        <dbReference type="SAM" id="Phobius"/>
    </source>
</evidence>
<keyword evidence="2" id="KW-0813">Transport</keyword>
<dbReference type="Gene3D" id="1.20.120.1200">
    <property type="entry name" value="NADH-ubiquinone/plastoquinone oxidoreductase chain 6, subunit NuoJ"/>
    <property type="match status" value="1"/>
</dbReference>
<dbReference type="PANTHER" id="PTHR43373">
    <property type="entry name" value="NA(+)/H(+) ANTIPORTER SUBUNIT"/>
    <property type="match status" value="1"/>
</dbReference>
<organism evidence="12 13">
    <name type="scientific">Conexibacter arvalis</name>
    <dbReference type="NCBI Taxonomy" id="912552"/>
    <lineage>
        <taxon>Bacteria</taxon>
        <taxon>Bacillati</taxon>
        <taxon>Actinomycetota</taxon>
        <taxon>Thermoleophilia</taxon>
        <taxon>Solirubrobacterales</taxon>
        <taxon>Conexibacteraceae</taxon>
        <taxon>Conexibacter</taxon>
    </lineage>
</organism>
<feature type="transmembrane region" description="Helical" evidence="8">
    <location>
        <begin position="450"/>
        <end position="474"/>
    </location>
</feature>
<dbReference type="EMBL" id="JACHNU010000003">
    <property type="protein sequence ID" value="MBB4663070.1"/>
    <property type="molecule type" value="Genomic_DNA"/>
</dbReference>
<evidence type="ECO:0000313" key="13">
    <source>
        <dbReference type="Proteomes" id="UP000585272"/>
    </source>
</evidence>
<feature type="domain" description="NADH:quinone oxidoreductase/Mrp antiporter transmembrane" evidence="9">
    <location>
        <begin position="119"/>
        <end position="413"/>
    </location>
</feature>
<feature type="transmembrane region" description="Helical" evidence="8">
    <location>
        <begin position="703"/>
        <end position="721"/>
    </location>
</feature>
<feature type="transmembrane region" description="Helical" evidence="8">
    <location>
        <begin position="364"/>
        <end position="386"/>
    </location>
</feature>
<feature type="transmembrane region" description="Helical" evidence="8">
    <location>
        <begin position="759"/>
        <end position="777"/>
    </location>
</feature>
<keyword evidence="13" id="KW-1185">Reference proteome</keyword>
<dbReference type="Proteomes" id="UP000585272">
    <property type="component" value="Unassembled WGS sequence"/>
</dbReference>
<reference evidence="12 13" key="1">
    <citation type="submission" date="2020-08" db="EMBL/GenBank/DDBJ databases">
        <title>Genomic Encyclopedia of Archaeal and Bacterial Type Strains, Phase II (KMG-II): from individual species to whole genera.</title>
        <authorList>
            <person name="Goeker M."/>
        </authorList>
    </citation>
    <scope>NUCLEOTIDE SEQUENCE [LARGE SCALE GENOMIC DNA]</scope>
    <source>
        <strain evidence="12 13">DSM 23288</strain>
    </source>
</reference>
<name>A0A840IGJ5_9ACTN</name>
<accession>A0A840IGJ5</accession>
<dbReference type="InterPro" id="IPR050616">
    <property type="entry name" value="CPA3_Na-H_Antiporter_A"/>
</dbReference>
<dbReference type="InterPro" id="IPR001750">
    <property type="entry name" value="ND/Mrp_TM"/>
</dbReference>
<feature type="transmembrane region" description="Helical" evidence="8">
    <location>
        <begin position="154"/>
        <end position="176"/>
    </location>
</feature>
<feature type="domain" description="MrpA C-terminal/MbhD" evidence="10">
    <location>
        <begin position="609"/>
        <end position="674"/>
    </location>
</feature>
<comment type="subcellular location">
    <subcellularLocation>
        <location evidence="1">Cell membrane</location>
        <topology evidence="1">Multi-pass membrane protein</topology>
    </subcellularLocation>
    <subcellularLocation>
        <location evidence="7">Membrane</location>
        <topology evidence="7">Multi-pass membrane protein</topology>
    </subcellularLocation>
</comment>
<dbReference type="RefSeq" id="WP_183342780.1">
    <property type="nucleotide sequence ID" value="NZ_JACHNU010000003.1"/>
</dbReference>
<evidence type="ECO:0000259" key="11">
    <source>
        <dbReference type="Pfam" id="PF20501"/>
    </source>
</evidence>
<feature type="transmembrane region" description="Helical" evidence="8">
    <location>
        <begin position="237"/>
        <end position="258"/>
    </location>
</feature>
<feature type="transmembrane region" description="Helical" evidence="8">
    <location>
        <begin position="17"/>
        <end position="36"/>
    </location>
</feature>
<feature type="transmembrane region" description="Helical" evidence="8">
    <location>
        <begin position="270"/>
        <end position="288"/>
    </location>
</feature>
<keyword evidence="5 8" id="KW-1133">Transmembrane helix</keyword>
<gene>
    <name evidence="12" type="ORF">BDZ31_002659</name>
</gene>
<dbReference type="GO" id="GO:0005886">
    <property type="term" value="C:plasma membrane"/>
    <property type="evidence" value="ECO:0007669"/>
    <property type="project" value="UniProtKB-SubCell"/>
</dbReference>
<protein>
    <submittedName>
        <fullName evidence="12">Multicomponent Na+:H+ antiporter subunit A</fullName>
    </submittedName>
</protein>
<feature type="transmembrane region" description="Helical" evidence="8">
    <location>
        <begin position="319"/>
        <end position="343"/>
    </location>
</feature>
<feature type="transmembrane region" description="Helical" evidence="8">
    <location>
        <begin position="602"/>
        <end position="620"/>
    </location>
</feature>
<evidence type="ECO:0000256" key="6">
    <source>
        <dbReference type="ARBA" id="ARBA00023136"/>
    </source>
</evidence>
<feature type="transmembrane region" description="Helical" evidence="8">
    <location>
        <begin position="64"/>
        <end position="87"/>
    </location>
</feature>
<feature type="transmembrane region" description="Helical" evidence="8">
    <location>
        <begin position="295"/>
        <end position="313"/>
    </location>
</feature>
<dbReference type="InterPro" id="IPR046806">
    <property type="entry name" value="MrpA_C/MbhE"/>
</dbReference>
<evidence type="ECO:0000256" key="5">
    <source>
        <dbReference type="ARBA" id="ARBA00022989"/>
    </source>
</evidence>
<evidence type="ECO:0000256" key="3">
    <source>
        <dbReference type="ARBA" id="ARBA00022475"/>
    </source>
</evidence>
<keyword evidence="3" id="KW-1003">Cell membrane</keyword>
<feature type="transmembrane region" description="Helical" evidence="8">
    <location>
        <begin position="123"/>
        <end position="142"/>
    </location>
</feature>
<evidence type="ECO:0000259" key="9">
    <source>
        <dbReference type="Pfam" id="PF00361"/>
    </source>
</evidence>
<evidence type="ECO:0000259" key="10">
    <source>
        <dbReference type="Pfam" id="PF13244"/>
    </source>
</evidence>
<dbReference type="InterPro" id="IPR042106">
    <property type="entry name" value="Nuo/plastoQ_OxRdtase_6_NuoJ"/>
</dbReference>
<feature type="domain" description="MrpA C-terminal/MbhE" evidence="11">
    <location>
        <begin position="698"/>
        <end position="781"/>
    </location>
</feature>
<dbReference type="PRINTS" id="PR01434">
    <property type="entry name" value="NADHDHGNASE5"/>
</dbReference>
<feature type="transmembrane region" description="Helical" evidence="8">
    <location>
        <begin position="398"/>
        <end position="421"/>
    </location>
</feature>
<keyword evidence="4 7" id="KW-0812">Transmembrane</keyword>
<evidence type="ECO:0000256" key="4">
    <source>
        <dbReference type="ARBA" id="ARBA00022692"/>
    </source>
</evidence>
<feature type="transmembrane region" description="Helical" evidence="8">
    <location>
        <begin position="627"/>
        <end position="645"/>
    </location>
</feature>
<evidence type="ECO:0000256" key="2">
    <source>
        <dbReference type="ARBA" id="ARBA00022448"/>
    </source>
</evidence>
<dbReference type="AlphaFoldDB" id="A0A840IGJ5"/>
<proteinExistence type="predicted"/>
<feature type="transmembrane region" description="Helical" evidence="8">
    <location>
        <begin position="503"/>
        <end position="522"/>
    </location>
</feature>
<feature type="transmembrane region" description="Helical" evidence="8">
    <location>
        <begin position="568"/>
        <end position="590"/>
    </location>
</feature>
<dbReference type="Pfam" id="PF13244">
    <property type="entry name" value="MbhD"/>
    <property type="match status" value="1"/>
</dbReference>
<feature type="transmembrane region" description="Helical" evidence="8">
    <location>
        <begin position="196"/>
        <end position="216"/>
    </location>
</feature>
<sequence>MPQQTSPPARVATRDPLAWAVALVALGAFAGCIALWRTGGGTIDVSWARELDLRLHFSFDGIGALYGLLATGIGAAVFAYATAYVPLHLDHQARPARDRWRFWPWMALFMLSMVGLATAQDLILLFVLFDVTAVCSYFLIAFDRQERASRLAALMALLVTGGGAVAMLIGAVILYADHGTFSIPELASLLRTQDEAGGIATGTTVAIGLIAAAALIKSAQVPLHFWLPRAMAAPTPVSAYLHSAAMVAAGVLVIGRVFQLVEVAPVVQDGMLAIGLLSIAVGGALSLTRDGFKQVLAYSTISQYGYVVMLYGIGGRDGATAAAFYVVAHAIAKSALFLTAGTVTMAAGCRRLSTVGGLARELPVLAVASALAAATLSALPLTIGFFKDELFFRAAAEHSTLLGVVSVLAAGLTFAYTWRFWGGIFLGERRVGGAADDAAAAAKPLAPVPALLTAPIAVLAVLAVLGGIVVGPFAELASDAAGATLGHDVQLQLAYHLDARETWMAALAWLLGGLLLATPKAWGPAARALSRAGERFGPSHVYELSLSAVNRWSDRLHDVEVRDLRSRVAAVLLPGGILVALGFAATPTAGVFQIGSIDGTDLLVVALLALVAIAAGVVAFTHQHIAIVLALAVVGLGLATVYALLGAPDVALVAMLVETVVTLVFLAIVAYAPRGERPSRRELAGVASEPQRRHTHSRRWRDPLIGVVAGAAAFLVIWGALSRPTPAERVVDELVRLTPAAHGRDVVTVILADFRGLDTMVEVTVIGVAVFGVIALLRRGRTW</sequence>
<feature type="transmembrane region" description="Helical" evidence="8">
    <location>
        <begin position="651"/>
        <end position="672"/>
    </location>
</feature>